<feature type="transmembrane region" description="Helical" evidence="4">
    <location>
        <begin position="147"/>
        <end position="165"/>
    </location>
</feature>
<dbReference type="Gene3D" id="3.30.70.1230">
    <property type="entry name" value="Nucleotide cyclase"/>
    <property type="match status" value="1"/>
</dbReference>
<evidence type="ECO:0000256" key="4">
    <source>
        <dbReference type="SAM" id="Phobius"/>
    </source>
</evidence>
<dbReference type="SUPFAM" id="SSF54292">
    <property type="entry name" value="2Fe-2S ferredoxin-like"/>
    <property type="match status" value="1"/>
</dbReference>
<evidence type="ECO:0000313" key="7">
    <source>
        <dbReference type="EMBL" id="OIS92699.1"/>
    </source>
</evidence>
<dbReference type="PANTHER" id="PTHR43081:SF17">
    <property type="entry name" value="BLL5647 PROTEIN"/>
    <property type="match status" value="1"/>
</dbReference>
<dbReference type="InterPro" id="IPR034804">
    <property type="entry name" value="SQR/QFR_C/D"/>
</dbReference>
<keyword evidence="3 4" id="KW-0472">Membrane</keyword>
<organism evidence="7 8">
    <name type="scientific">Brucella cytisi</name>
    <dbReference type="NCBI Taxonomy" id="407152"/>
    <lineage>
        <taxon>Bacteria</taxon>
        <taxon>Pseudomonadati</taxon>
        <taxon>Pseudomonadota</taxon>
        <taxon>Alphaproteobacteria</taxon>
        <taxon>Hyphomicrobiales</taxon>
        <taxon>Brucellaceae</taxon>
        <taxon>Brucella/Ochrobactrum group</taxon>
        <taxon>Brucella</taxon>
    </lineage>
</organism>
<dbReference type="GO" id="GO:0035556">
    <property type="term" value="P:intracellular signal transduction"/>
    <property type="evidence" value="ECO:0007669"/>
    <property type="project" value="InterPro"/>
</dbReference>
<evidence type="ECO:0000259" key="5">
    <source>
        <dbReference type="PROSITE" id="PS50125"/>
    </source>
</evidence>
<keyword evidence="4" id="KW-1133">Transmembrane helix</keyword>
<dbReference type="CDD" id="cd07302">
    <property type="entry name" value="CHD"/>
    <property type="match status" value="1"/>
</dbReference>
<feature type="transmembrane region" description="Helical" evidence="4">
    <location>
        <begin position="20"/>
        <end position="42"/>
    </location>
</feature>
<dbReference type="Gene3D" id="3.10.20.30">
    <property type="match status" value="1"/>
</dbReference>
<evidence type="ECO:0000313" key="8">
    <source>
        <dbReference type="Proteomes" id="UP000182985"/>
    </source>
</evidence>
<dbReference type="CDD" id="cd00207">
    <property type="entry name" value="fer2"/>
    <property type="match status" value="1"/>
</dbReference>
<dbReference type="SUPFAM" id="SSF81343">
    <property type="entry name" value="Fumarate reductase respiratory complex transmembrane subunits"/>
    <property type="match status" value="1"/>
</dbReference>
<dbReference type="Pfam" id="PF00111">
    <property type="entry name" value="Fer2"/>
    <property type="match status" value="1"/>
</dbReference>
<comment type="caution">
    <text evidence="7">The sequence shown here is derived from an EMBL/GenBank/DDBJ whole genome shotgun (WGS) entry which is preliminary data.</text>
</comment>
<dbReference type="Pfam" id="PF00211">
    <property type="entry name" value="Guanylate_cyc"/>
    <property type="match status" value="1"/>
</dbReference>
<dbReference type="EMBL" id="MOEC01000014">
    <property type="protein sequence ID" value="OIS92699.1"/>
    <property type="molecule type" value="Genomic_DNA"/>
</dbReference>
<dbReference type="InterPro" id="IPR029787">
    <property type="entry name" value="Nucleotide_cyclase"/>
</dbReference>
<evidence type="ECO:0000256" key="2">
    <source>
        <dbReference type="ARBA" id="ARBA00022475"/>
    </source>
</evidence>
<accession>A0A1J6HK01</accession>
<keyword evidence="2" id="KW-1003">Cell membrane</keyword>
<proteinExistence type="predicted"/>
<dbReference type="InterPro" id="IPR001054">
    <property type="entry name" value="A/G_cyclase"/>
</dbReference>
<feature type="transmembrane region" description="Helical" evidence="4">
    <location>
        <begin position="62"/>
        <end position="83"/>
    </location>
</feature>
<dbReference type="InterPro" id="IPR050697">
    <property type="entry name" value="Adenylyl/Guanylyl_Cyclase_3/4"/>
</dbReference>
<dbReference type="PROSITE" id="PS51085">
    <property type="entry name" value="2FE2S_FER_2"/>
    <property type="match status" value="1"/>
</dbReference>
<dbReference type="GO" id="GO:0005886">
    <property type="term" value="C:plasma membrane"/>
    <property type="evidence" value="ECO:0007669"/>
    <property type="project" value="UniProtKB-SubCell"/>
</dbReference>
<dbReference type="InterPro" id="IPR036010">
    <property type="entry name" value="2Fe-2S_ferredoxin-like_sf"/>
</dbReference>
<dbReference type="PROSITE" id="PS50125">
    <property type="entry name" value="GUANYLATE_CYCLASE_2"/>
    <property type="match status" value="1"/>
</dbReference>
<keyword evidence="8" id="KW-1185">Reference proteome</keyword>
<sequence>MNAPSKARFPSERLLRKARLASGLVMVTFLALHMSNHALNLISLNSAEKGRLLFLLLWRNPVGTTLLYGAIFVHLSLVFRSLYNRRSLKLPFGETMQIFFGLLIPLLIMEHVIGTRIRHELVGYSDTYRNIIHTLWVASPFNGVKQTVALLVAWVHGCIGIYFWLRPRRWFLRAAPLLLSLAILLPVLALLGFANSGRYLASIPVEAASLSGGENMRLSRTIDEKSQFQIRVALYGLFIVGLGMLLLFRALRSWRQRANQIRITYSSGEIVTVPQGFSILEASRIAGVPHYSVCGGKGRCSTCRVRVIKGGDDLPLAGSIEEETLRRIGADRDVRLGCQLRPARNVSVVPLLMPDPDIASEVAAQLTVSGQEREITVLFCDLRSFTQLAETKLPYDVVFLLNRYFAVVGQAVQQANGRLDKFIGDGAMALFGLRGSREEGCRNALAAAVQIVREIERLNEEMADELSLPLRVAIGVHVGPAIVGTMGYDKVKGLTAVGDTVNVASRLESVAKAQQAAIVLSEPVAVLAGMHVEGLDAEEILIRGRSNPHRVYVVSAEQAASLV</sequence>
<feature type="transmembrane region" description="Helical" evidence="4">
    <location>
        <begin position="228"/>
        <end position="248"/>
    </location>
</feature>
<name>A0A1J6HK01_9HYPH</name>
<dbReference type="SUPFAM" id="SSF55073">
    <property type="entry name" value="Nucleotide cyclase"/>
    <property type="match status" value="1"/>
</dbReference>
<feature type="transmembrane region" description="Helical" evidence="4">
    <location>
        <begin position="95"/>
        <end position="113"/>
    </location>
</feature>
<evidence type="ECO:0000256" key="3">
    <source>
        <dbReference type="ARBA" id="ARBA00023136"/>
    </source>
</evidence>
<dbReference type="GO" id="GO:0006171">
    <property type="term" value="P:cAMP biosynthetic process"/>
    <property type="evidence" value="ECO:0007669"/>
    <property type="project" value="TreeGrafter"/>
</dbReference>
<feature type="domain" description="2Fe-2S ferredoxin-type" evidence="6">
    <location>
        <begin position="259"/>
        <end position="354"/>
    </location>
</feature>
<dbReference type="AlphaFoldDB" id="A0A1J6HK01"/>
<dbReference type="GO" id="GO:0051536">
    <property type="term" value="F:iron-sulfur cluster binding"/>
    <property type="evidence" value="ECO:0007669"/>
    <property type="project" value="InterPro"/>
</dbReference>
<comment type="subcellular location">
    <subcellularLocation>
        <location evidence="1">Cell membrane</location>
        <topology evidence="1">Multi-pass membrane protein</topology>
    </subcellularLocation>
</comment>
<dbReference type="PANTHER" id="PTHR43081">
    <property type="entry name" value="ADENYLATE CYCLASE, TERMINAL-DIFFERENTIATION SPECIFIC-RELATED"/>
    <property type="match status" value="1"/>
</dbReference>
<dbReference type="InterPro" id="IPR001041">
    <property type="entry name" value="2Fe-2S_ferredoxin-type"/>
</dbReference>
<evidence type="ECO:0000259" key="6">
    <source>
        <dbReference type="PROSITE" id="PS51085"/>
    </source>
</evidence>
<gene>
    <name evidence="7" type="ORF">BLA27_14750</name>
</gene>
<reference evidence="7 8" key="1">
    <citation type="submission" date="2016-10" db="EMBL/GenBank/DDBJ databases">
        <title>The Draft Genome Sequence of the Potato Rhizosphere Bacteria Ochrobactrum sp. IPA7.2.</title>
        <authorList>
            <person name="Gogoleva N.E."/>
            <person name="Khlopko Y.A."/>
            <person name="Burygin G.L."/>
            <person name="Plotnikov A.O."/>
        </authorList>
    </citation>
    <scope>NUCLEOTIDE SEQUENCE [LARGE SCALE GENOMIC DNA]</scope>
    <source>
        <strain evidence="7 8">IPA7.2</strain>
    </source>
</reference>
<evidence type="ECO:0000256" key="1">
    <source>
        <dbReference type="ARBA" id="ARBA00004651"/>
    </source>
</evidence>
<keyword evidence="4" id="KW-0812">Transmembrane</keyword>
<dbReference type="SMART" id="SM00044">
    <property type="entry name" value="CYCc"/>
    <property type="match status" value="1"/>
</dbReference>
<dbReference type="InterPro" id="IPR012675">
    <property type="entry name" value="Beta-grasp_dom_sf"/>
</dbReference>
<dbReference type="GO" id="GO:0004016">
    <property type="term" value="F:adenylate cyclase activity"/>
    <property type="evidence" value="ECO:0007669"/>
    <property type="project" value="UniProtKB-ARBA"/>
</dbReference>
<feature type="domain" description="Guanylate cyclase" evidence="5">
    <location>
        <begin position="376"/>
        <end position="508"/>
    </location>
</feature>
<protein>
    <submittedName>
        <fullName evidence="7">Adenylate/guanylate cyclase domain-containing protein</fullName>
    </submittedName>
</protein>
<feature type="transmembrane region" description="Helical" evidence="4">
    <location>
        <begin position="177"/>
        <end position="194"/>
    </location>
</feature>
<dbReference type="Proteomes" id="UP000182985">
    <property type="component" value="Unassembled WGS sequence"/>
</dbReference>
<dbReference type="RefSeq" id="WP_071632408.1">
    <property type="nucleotide sequence ID" value="NZ_MOEC01000014.1"/>
</dbReference>